<proteinExistence type="predicted"/>
<comment type="caution">
    <text evidence="1">The sequence shown here is derived from an EMBL/GenBank/DDBJ whole genome shotgun (WGS) entry which is preliminary data.</text>
</comment>
<dbReference type="AlphaFoldDB" id="A0A8H4FD30"/>
<reference evidence="1" key="1">
    <citation type="journal article" date="2020" name="Phytopathology">
        <title>Genome sequence and comparative analysis of Colletotrichum gloeosporioides isolated from Liriodendron leaves.</title>
        <authorList>
            <person name="Fu F.F."/>
            <person name="Hao Z."/>
            <person name="Wang P."/>
            <person name="Lu Y."/>
            <person name="Xue L.J."/>
            <person name="Wei G."/>
            <person name="Tian Y."/>
            <person name="Baishi H."/>
            <person name="Xu H."/>
            <person name="Shi J."/>
            <person name="Cheng T."/>
            <person name="Wang G."/>
            <person name="Yi Y."/>
            <person name="Chen J."/>
        </authorList>
    </citation>
    <scope>NUCLEOTIDE SEQUENCE</scope>
    <source>
        <strain evidence="1">Lc1</strain>
    </source>
</reference>
<dbReference type="EMBL" id="WVTB01000113">
    <property type="protein sequence ID" value="KAF3797570.1"/>
    <property type="molecule type" value="Genomic_DNA"/>
</dbReference>
<evidence type="ECO:0000313" key="2">
    <source>
        <dbReference type="Proteomes" id="UP000613401"/>
    </source>
</evidence>
<name>A0A8H4FD30_COLGL</name>
<dbReference type="GeneID" id="69015704"/>
<organism evidence="1 2">
    <name type="scientific">Colletotrichum gloeosporioides</name>
    <name type="common">Anthracnose fungus</name>
    <name type="synonym">Glomerella cingulata</name>
    <dbReference type="NCBI Taxonomy" id="474922"/>
    <lineage>
        <taxon>Eukaryota</taxon>
        <taxon>Fungi</taxon>
        <taxon>Dikarya</taxon>
        <taxon>Ascomycota</taxon>
        <taxon>Pezizomycotina</taxon>
        <taxon>Sordariomycetes</taxon>
        <taxon>Hypocreomycetidae</taxon>
        <taxon>Glomerellales</taxon>
        <taxon>Glomerellaceae</taxon>
        <taxon>Colletotrichum</taxon>
        <taxon>Colletotrichum gloeosporioides species complex</taxon>
    </lineage>
</organism>
<gene>
    <name evidence="1" type="ORF">GCG54_00008564</name>
</gene>
<protein>
    <submittedName>
        <fullName evidence="1">Uncharacterized protein</fullName>
    </submittedName>
</protein>
<evidence type="ECO:0000313" key="1">
    <source>
        <dbReference type="EMBL" id="KAF3797570.1"/>
    </source>
</evidence>
<dbReference type="RefSeq" id="XP_045256734.1">
    <property type="nucleotide sequence ID" value="XM_045408527.1"/>
</dbReference>
<keyword evidence="2" id="KW-1185">Reference proteome</keyword>
<reference evidence="1" key="2">
    <citation type="submission" date="2020-03" db="EMBL/GenBank/DDBJ databases">
        <authorList>
            <person name="Fu F.-F."/>
            <person name="Chen J."/>
        </authorList>
    </citation>
    <scope>NUCLEOTIDE SEQUENCE</scope>
    <source>
        <strain evidence="1">Lc1</strain>
    </source>
</reference>
<accession>A0A8H4FD30</accession>
<sequence length="129" mass="14444">MRYQVGRACAVAGYNKLFDQLQLLLDVSIAEEAEDSNNAYIRDAIISKPVRYAVMNDYARTIDIDKARAGACLNGDTAVRSSLEKKRRHGHDTEEYITLITSTSKRTATYALSIGEALSIRFYKASMRT</sequence>
<dbReference type="Proteomes" id="UP000613401">
    <property type="component" value="Unassembled WGS sequence"/>
</dbReference>